<evidence type="ECO:0000256" key="2">
    <source>
        <dbReference type="SAM" id="MobiDB-lite"/>
    </source>
</evidence>
<dbReference type="PROSITE" id="PS50914">
    <property type="entry name" value="BON"/>
    <property type="match status" value="1"/>
</dbReference>
<evidence type="ECO:0000313" key="4">
    <source>
        <dbReference type="EMBL" id="MXP25725.1"/>
    </source>
</evidence>
<dbReference type="InterPro" id="IPR032789">
    <property type="entry name" value="T2SS-T3SS_pil_N"/>
</dbReference>
<proteinExistence type="inferred from homology"/>
<feature type="region of interest" description="Disordered" evidence="2">
    <location>
        <begin position="458"/>
        <end position="514"/>
    </location>
</feature>
<dbReference type="GO" id="GO:0015627">
    <property type="term" value="C:type II protein secretion system complex"/>
    <property type="evidence" value="ECO:0007669"/>
    <property type="project" value="TreeGrafter"/>
</dbReference>
<reference evidence="4 5" key="1">
    <citation type="submission" date="2019-12" db="EMBL/GenBank/DDBJ databases">
        <title>Genomic-based taxomic classification of the family Erythrobacteraceae.</title>
        <authorList>
            <person name="Xu L."/>
        </authorList>
    </citation>
    <scope>NUCLEOTIDE SEQUENCE [LARGE SCALE GENOMIC DNA]</scope>
    <source>
        <strain evidence="4 5">DSM 18604</strain>
    </source>
</reference>
<feature type="domain" description="BON" evidence="3">
    <location>
        <begin position="122"/>
        <end position="193"/>
    </location>
</feature>
<dbReference type="PANTHER" id="PTHR30332:SF17">
    <property type="entry name" value="TYPE IV PILIATION SYSTEM PROTEIN DR_0774-RELATED"/>
    <property type="match status" value="1"/>
</dbReference>
<dbReference type="EMBL" id="WTYQ01000002">
    <property type="protein sequence ID" value="MXP25725.1"/>
    <property type="molecule type" value="Genomic_DNA"/>
</dbReference>
<gene>
    <name evidence="4" type="ORF">GRI39_06670</name>
</gene>
<dbReference type="Pfam" id="PF00263">
    <property type="entry name" value="Secretin"/>
    <property type="match status" value="1"/>
</dbReference>
<dbReference type="Proteomes" id="UP000460561">
    <property type="component" value="Unassembled WGS sequence"/>
</dbReference>
<dbReference type="InterPro" id="IPR001775">
    <property type="entry name" value="GspD/PilQ"/>
</dbReference>
<comment type="caution">
    <text evidence="4">The sequence shown here is derived from an EMBL/GenBank/DDBJ whole genome shotgun (WGS) entry which is preliminary data.</text>
</comment>
<comment type="similarity">
    <text evidence="1">Belongs to the bacterial secretin family.</text>
</comment>
<dbReference type="Pfam" id="PF13629">
    <property type="entry name" value="T2SS-T3SS_pil_N"/>
    <property type="match status" value="1"/>
</dbReference>
<dbReference type="PRINTS" id="PR00811">
    <property type="entry name" value="BCTERIALGSPD"/>
</dbReference>
<dbReference type="OrthoDB" id="9775455at2"/>
<evidence type="ECO:0000256" key="1">
    <source>
        <dbReference type="RuleBase" id="RU004003"/>
    </source>
</evidence>
<accession>A0A845AA98</accession>
<name>A0A845AA98_9SPHN</name>
<dbReference type="InterPro" id="IPR007055">
    <property type="entry name" value="BON_dom"/>
</dbReference>
<evidence type="ECO:0000259" key="3">
    <source>
        <dbReference type="PROSITE" id="PS50914"/>
    </source>
</evidence>
<dbReference type="InterPro" id="IPR050810">
    <property type="entry name" value="Bact_Secretion_Sys_Channel"/>
</dbReference>
<organism evidence="4 5">
    <name type="scientific">Altericroceibacterium indicum</name>
    <dbReference type="NCBI Taxonomy" id="374177"/>
    <lineage>
        <taxon>Bacteria</taxon>
        <taxon>Pseudomonadati</taxon>
        <taxon>Pseudomonadota</taxon>
        <taxon>Alphaproteobacteria</taxon>
        <taxon>Sphingomonadales</taxon>
        <taxon>Erythrobacteraceae</taxon>
        <taxon>Altericroceibacterium</taxon>
    </lineage>
</organism>
<evidence type="ECO:0000313" key="5">
    <source>
        <dbReference type="Proteomes" id="UP000460561"/>
    </source>
</evidence>
<protein>
    <submittedName>
        <fullName evidence="4">Secretion system protein</fullName>
    </submittedName>
</protein>
<feature type="region of interest" description="Disordered" evidence="2">
    <location>
        <begin position="1"/>
        <end position="20"/>
    </location>
</feature>
<dbReference type="RefSeq" id="WP_160738923.1">
    <property type="nucleotide sequence ID" value="NZ_WTYQ01000002.1"/>
</dbReference>
<sequence length="514" mass="53728">MKAQHLFASPQPTPQKSGSTPAKRLVLKACLAAGCAIFGVAGLPATQVDAQSASSPSQDVTLSIGRGQLVNVPGSMADVFIANDAIADVKVKSARQLYVFGKSGGETTLYASNAAGDIIWSANIRVGNNIQSIDQMMTLAMPDAQISVATMGNNMVLLTGTVAQPEDAAEAERLAKAFLGDGMNVVSRLRTATPLQVNLQVRFAEVNRTLVRALGANLQTTDTTGGFKFGISQGRNGAISSSASGSVSGISNGTTLGGFGKFLGLDISSALDLAEQNGLVTTLSQPNLTALSGEAAEFLAGGEYPIPISNGNNNGISIQYRKYGVSLSYAPTVLSNGRISMRVRPEVSELTSEGAVNIEGFQIPALTVRRAETTVELGSGQSFMIAGLLSNSAQNSINKAPLLGDLPILGNLFKSSEFQKGQTELVIVVTPYLVKPVNANDIVLPTDGFKAPTTGQQFFLGQESDGTPGESRPKPRLAPSQDQRPAFGEIQPEARNRQQDSSSSEAAKPGFDFN</sequence>
<dbReference type="GO" id="GO:0009306">
    <property type="term" value="P:protein secretion"/>
    <property type="evidence" value="ECO:0007669"/>
    <property type="project" value="InterPro"/>
</dbReference>
<keyword evidence="5" id="KW-1185">Reference proteome</keyword>
<dbReference type="InterPro" id="IPR004846">
    <property type="entry name" value="T2SS/T3SS_dom"/>
</dbReference>
<dbReference type="PANTHER" id="PTHR30332">
    <property type="entry name" value="PROBABLE GENERAL SECRETION PATHWAY PROTEIN D"/>
    <property type="match status" value="1"/>
</dbReference>
<dbReference type="AlphaFoldDB" id="A0A845AA98"/>